<reference evidence="2" key="1">
    <citation type="submission" date="2016-09" db="EMBL/GenBank/DDBJ databases">
        <authorList>
            <person name="Gulvik C.A."/>
        </authorList>
    </citation>
    <scope>NUCLEOTIDE SEQUENCE [LARGE SCALE GENOMIC DNA]</scope>
    <source>
        <strain evidence="2">LMG 8895</strain>
    </source>
</reference>
<evidence type="ECO:0000313" key="2">
    <source>
        <dbReference type="Proteomes" id="UP000095094"/>
    </source>
</evidence>
<dbReference type="OrthoDB" id="9945829at2"/>
<comment type="caution">
    <text evidence="1">The sequence shown here is derived from an EMBL/GenBank/DDBJ whole genome shotgun (WGS) entry which is preliminary data.</text>
</comment>
<dbReference type="Proteomes" id="UP000095094">
    <property type="component" value="Unassembled WGS sequence"/>
</dbReference>
<dbReference type="PROSITE" id="PS51257">
    <property type="entry name" value="PROKAR_LIPOPROTEIN"/>
    <property type="match status" value="1"/>
</dbReference>
<gene>
    <name evidence="1" type="ORF">BCR25_18885</name>
</gene>
<name>A0A1E5GQT5_9ENTE</name>
<protein>
    <recommendedName>
        <fullName evidence="3">Lipoprotein</fullName>
    </recommendedName>
</protein>
<dbReference type="RefSeq" id="WP_069663470.1">
    <property type="nucleotide sequence ID" value="NZ_JBHUJJ010000002.1"/>
</dbReference>
<accession>A0A1E5GQT5</accession>
<dbReference type="EMBL" id="MIJY01000016">
    <property type="protein sequence ID" value="OEG15081.1"/>
    <property type="molecule type" value="Genomic_DNA"/>
</dbReference>
<sequence>MKRLLAILIVLICIISLGSCKTEKNGEKSDKVLNQFLNIWNGKEDDSRYELNIVELDNEHIKIELFEDSEEKYEYTCVLDKVTSDSLILKYEKMVLTFKILDNEMIYTKSIDGAEGIEGTNKPIRFDKQIPFK</sequence>
<evidence type="ECO:0008006" key="3">
    <source>
        <dbReference type="Google" id="ProtNLM"/>
    </source>
</evidence>
<dbReference type="AlphaFoldDB" id="A0A1E5GQT5"/>
<organism evidence="1 2">
    <name type="scientific">Enterococcus termitis</name>
    <dbReference type="NCBI Taxonomy" id="332950"/>
    <lineage>
        <taxon>Bacteria</taxon>
        <taxon>Bacillati</taxon>
        <taxon>Bacillota</taxon>
        <taxon>Bacilli</taxon>
        <taxon>Lactobacillales</taxon>
        <taxon>Enterococcaceae</taxon>
        <taxon>Enterococcus</taxon>
    </lineage>
</organism>
<proteinExistence type="predicted"/>
<evidence type="ECO:0000313" key="1">
    <source>
        <dbReference type="EMBL" id="OEG15081.1"/>
    </source>
</evidence>
<keyword evidence="2" id="KW-1185">Reference proteome</keyword>